<dbReference type="SUPFAM" id="SSF52833">
    <property type="entry name" value="Thioredoxin-like"/>
    <property type="match status" value="1"/>
</dbReference>
<dbReference type="KEGG" id="alti:ALE3EI_1266"/>
<proteinExistence type="predicted"/>
<name>A0A7G8PU15_9FLAO</name>
<protein>
    <submittedName>
        <fullName evidence="1">Membrane protein</fullName>
    </submittedName>
</protein>
<organism evidence="1 2">
    <name type="scientific">Constantimarinum furrinae</name>
    <dbReference type="NCBI Taxonomy" id="2562285"/>
    <lineage>
        <taxon>Bacteria</taxon>
        <taxon>Pseudomonadati</taxon>
        <taxon>Bacteroidota</taxon>
        <taxon>Flavobacteriia</taxon>
        <taxon>Flavobacteriales</taxon>
        <taxon>Flavobacteriaceae</taxon>
        <taxon>Altibacter/Constantimarinum group</taxon>
        <taxon>Constantimarinum</taxon>
    </lineage>
</organism>
<accession>A0A7G8PU15</accession>
<dbReference type="InterPro" id="IPR036249">
    <property type="entry name" value="Thioredoxin-like_sf"/>
</dbReference>
<keyword evidence="2" id="KW-1185">Reference proteome</keyword>
<dbReference type="Proteomes" id="UP000515514">
    <property type="component" value="Chromosome"/>
</dbReference>
<dbReference type="EMBL" id="CP052909">
    <property type="protein sequence ID" value="QNJ97831.1"/>
    <property type="molecule type" value="Genomic_DNA"/>
</dbReference>
<reference evidence="1 2" key="1">
    <citation type="submission" date="2020-04" db="EMBL/GenBank/DDBJ databases">
        <title>Genome sequence of Altibacter aquimarinus strain ALE3EI.</title>
        <authorList>
            <person name="Oh H.-M."/>
            <person name="Jang D."/>
        </authorList>
    </citation>
    <scope>NUCLEOTIDE SEQUENCE [LARGE SCALE GENOMIC DNA]</scope>
    <source>
        <strain evidence="1 2">ALE3EI</strain>
    </source>
</reference>
<dbReference type="AlphaFoldDB" id="A0A7G8PU15"/>
<evidence type="ECO:0000313" key="1">
    <source>
        <dbReference type="EMBL" id="QNJ97831.1"/>
    </source>
</evidence>
<gene>
    <name evidence="1" type="ORF">ALE3EI_1266</name>
</gene>
<dbReference type="Gene3D" id="3.40.30.10">
    <property type="entry name" value="Glutaredoxin"/>
    <property type="match status" value="1"/>
</dbReference>
<evidence type="ECO:0000313" key="2">
    <source>
        <dbReference type="Proteomes" id="UP000515514"/>
    </source>
</evidence>
<sequence length="196" mass="22366">MFFASGKDNFGRLPVLTQGVFDISEFTTMEGESVTLYGNITVLGFYGRDPHSFQANAFNLTHKIYKKNREFQDFQFVFLMPNGSEASALKLKNELSEIVNTEQWKFAFGPPTAVVRVYNSLKSSYPLSEDLSTPFVFIIDKDGNLRGRDDDEDVGTLYGFDARDYAEINNKMSDDIKVILAEYRLALKKYKADREI</sequence>